<organism evidence="5">
    <name type="scientific">Wollemia nobilis</name>
    <dbReference type="NCBI Taxonomy" id="56998"/>
    <lineage>
        <taxon>Eukaryota</taxon>
        <taxon>Viridiplantae</taxon>
        <taxon>Streptophyta</taxon>
        <taxon>Embryophyta</taxon>
        <taxon>Tracheophyta</taxon>
        <taxon>Spermatophyta</taxon>
        <taxon>Pinopsida</taxon>
        <taxon>Pinidae</taxon>
        <taxon>Conifers II</taxon>
        <taxon>Araucariales</taxon>
        <taxon>Araucariaceae</taxon>
        <taxon>Wollemia</taxon>
    </lineage>
</organism>
<keyword evidence="2" id="KW-0479">Metal-binding</keyword>
<keyword evidence="3" id="KW-0560">Oxidoreductase</keyword>
<sequence>MRIEEGNVINYVPYAMGRMPRLWGEDALDFKPQRWLDKDGIFQPQSPFKFTAFQAGPRICLGKDSAYLQMKMAAALLLRFFRFQLVEGFQIKYTVALTLLPSAVPMLVRHRERI</sequence>
<name>A0A0C9S1X3_9CONI</name>
<evidence type="ECO:0000256" key="1">
    <source>
        <dbReference type="ARBA" id="ARBA00010617"/>
    </source>
</evidence>
<evidence type="ECO:0000256" key="3">
    <source>
        <dbReference type="ARBA" id="ARBA00023002"/>
    </source>
</evidence>
<dbReference type="GO" id="GO:0004497">
    <property type="term" value="F:monooxygenase activity"/>
    <property type="evidence" value="ECO:0007669"/>
    <property type="project" value="InterPro"/>
</dbReference>
<dbReference type="InterPro" id="IPR036396">
    <property type="entry name" value="Cyt_P450_sf"/>
</dbReference>
<evidence type="ECO:0000313" key="5">
    <source>
        <dbReference type="EMBL" id="JAG85842.1"/>
    </source>
</evidence>
<keyword evidence="4" id="KW-0408">Iron</keyword>
<dbReference type="EMBL" id="GCHU01022138">
    <property type="protein sequence ID" value="JAG85842.1"/>
    <property type="molecule type" value="Transcribed_RNA"/>
</dbReference>
<protein>
    <submittedName>
        <fullName evidence="5">TSA: Wollemia nobilis Ref_Wollemi_Transcript_22298_2134 transcribed RNA sequence</fullName>
    </submittedName>
</protein>
<accession>A0A0C9S1X3</accession>
<dbReference type="GO" id="GO:0016705">
    <property type="term" value="F:oxidoreductase activity, acting on paired donors, with incorporation or reduction of molecular oxygen"/>
    <property type="evidence" value="ECO:0007669"/>
    <property type="project" value="InterPro"/>
</dbReference>
<dbReference type="InterPro" id="IPR001128">
    <property type="entry name" value="Cyt_P450"/>
</dbReference>
<dbReference type="Pfam" id="PF00067">
    <property type="entry name" value="p450"/>
    <property type="match status" value="1"/>
</dbReference>
<dbReference type="Gene3D" id="1.10.630.10">
    <property type="entry name" value="Cytochrome P450"/>
    <property type="match status" value="1"/>
</dbReference>
<proteinExistence type="inferred from homology"/>
<dbReference type="SUPFAM" id="SSF48264">
    <property type="entry name" value="Cytochrome P450"/>
    <property type="match status" value="1"/>
</dbReference>
<evidence type="ECO:0000256" key="4">
    <source>
        <dbReference type="ARBA" id="ARBA00023004"/>
    </source>
</evidence>
<dbReference type="AlphaFoldDB" id="A0A0C9S1X3"/>
<comment type="similarity">
    <text evidence="1">Belongs to the cytochrome P450 family.</text>
</comment>
<dbReference type="PANTHER" id="PTHR24296">
    <property type="entry name" value="CYTOCHROME P450"/>
    <property type="match status" value="1"/>
</dbReference>
<evidence type="ECO:0000256" key="2">
    <source>
        <dbReference type="ARBA" id="ARBA00022723"/>
    </source>
</evidence>
<dbReference type="GO" id="GO:0020037">
    <property type="term" value="F:heme binding"/>
    <property type="evidence" value="ECO:0007669"/>
    <property type="project" value="InterPro"/>
</dbReference>
<dbReference type="GO" id="GO:0005506">
    <property type="term" value="F:iron ion binding"/>
    <property type="evidence" value="ECO:0007669"/>
    <property type="project" value="InterPro"/>
</dbReference>
<reference evidence="5" key="1">
    <citation type="submission" date="2015-02" db="EMBL/GenBank/DDBJ databases">
        <title>A transcriptome of Wollemia nobilis - a relic of Gondwana.</title>
        <authorList>
            <person name="Chia J.Y."/>
            <person name="Leong Y.S."/>
            <person name="Abdul Karim S."/>
            <person name="Wan Azmi N."/>
            <person name="Hercus R."/>
            <person name="Croft L."/>
        </authorList>
    </citation>
    <scope>NUCLEOTIDE SEQUENCE</scope>
    <source>
        <strain evidence="5">MaeBrown</strain>
        <tissue evidence="5">Leaf</tissue>
    </source>
</reference>